<dbReference type="EMBL" id="JBFSOO010000002">
    <property type="protein sequence ID" value="MEZ6852598.1"/>
    <property type="molecule type" value="Genomic_DNA"/>
</dbReference>
<accession>A0A8G2FBJ0</accession>
<dbReference type="Proteomes" id="UP001568358">
    <property type="component" value="Unassembled WGS sequence"/>
</dbReference>
<reference evidence="2 3" key="1">
    <citation type="submission" date="2016-11" db="EMBL/GenBank/DDBJ databases">
        <authorList>
            <person name="Varghese N."/>
            <person name="Submissions S."/>
        </authorList>
    </citation>
    <scope>NUCLEOTIDE SEQUENCE [LARGE SCALE GENOMIC DNA]</scope>
    <source>
        <strain evidence="2 3">DSM 17919</strain>
    </source>
</reference>
<evidence type="ECO:0000313" key="1">
    <source>
        <dbReference type="EMBL" id="MEZ6852598.1"/>
    </source>
</evidence>
<comment type="caution">
    <text evidence="2">The sequence shown here is derived from an EMBL/GenBank/DDBJ whole genome shotgun (WGS) entry which is preliminary data.</text>
</comment>
<sequence length="88" mass="9217">MSPINGVGQDTFSFKLGNLISTTSQKIQEQQTDTATPVQAAAVQARSEVETAKIAYGNTVTALENGQQPTGQTGHALDPARVAALLDF</sequence>
<keyword evidence="4" id="KW-1185">Reference proteome</keyword>
<evidence type="ECO:0000313" key="3">
    <source>
        <dbReference type="Proteomes" id="UP000184001"/>
    </source>
</evidence>
<proteinExistence type="predicted"/>
<dbReference type="Proteomes" id="UP000184001">
    <property type="component" value="Unassembled WGS sequence"/>
</dbReference>
<dbReference type="AlphaFoldDB" id="A0A8G2FBJ0"/>
<gene>
    <name evidence="1" type="ORF">AB2Z07_03480</name>
    <name evidence="2" type="ORF">SAMN05660830_02325</name>
</gene>
<name>A0A8G2FBJ0_9BACT</name>
<evidence type="ECO:0000313" key="4">
    <source>
        <dbReference type="Proteomes" id="UP001568358"/>
    </source>
</evidence>
<dbReference type="RefSeq" id="WP_020000998.1">
    <property type="nucleotide sequence ID" value="NZ_CP192217.1"/>
</dbReference>
<reference evidence="1 4" key="2">
    <citation type="submission" date="2024-07" db="EMBL/GenBank/DDBJ databases">
        <title>Active virus-host system and metabolic interactions in a Lokiarchaeon culture.</title>
        <authorList>
            <person name="Ponce Toledo R.I."/>
            <person name="Rodrigues Oliveira T."/>
            <person name="Schleper C."/>
        </authorList>
    </citation>
    <scope>NUCLEOTIDE SEQUENCE [LARGE SCALE GENOMIC DNA]</scope>
    <source>
        <strain evidence="1 4">B35</strain>
    </source>
</reference>
<protein>
    <submittedName>
        <fullName evidence="2">Uncharacterized protein</fullName>
    </submittedName>
</protein>
<evidence type="ECO:0000313" key="2">
    <source>
        <dbReference type="EMBL" id="SHJ38895.1"/>
    </source>
</evidence>
<dbReference type="EMBL" id="FQZR01000005">
    <property type="protein sequence ID" value="SHJ38895.1"/>
    <property type="molecule type" value="Genomic_DNA"/>
</dbReference>
<organism evidence="2 3">
    <name type="scientific">Halodesulfovibrio aestuarii</name>
    <dbReference type="NCBI Taxonomy" id="126333"/>
    <lineage>
        <taxon>Bacteria</taxon>
        <taxon>Pseudomonadati</taxon>
        <taxon>Thermodesulfobacteriota</taxon>
        <taxon>Desulfovibrionia</taxon>
        <taxon>Desulfovibrionales</taxon>
        <taxon>Desulfovibrionaceae</taxon>
        <taxon>Halodesulfovibrio</taxon>
    </lineage>
</organism>